<organism evidence="15 16">
    <name type="scientific">Tetraparma gracilis</name>
    <dbReference type="NCBI Taxonomy" id="2962635"/>
    <lineage>
        <taxon>Eukaryota</taxon>
        <taxon>Sar</taxon>
        <taxon>Stramenopiles</taxon>
        <taxon>Ochrophyta</taxon>
        <taxon>Bolidophyceae</taxon>
        <taxon>Parmales</taxon>
        <taxon>Triparmaceae</taxon>
        <taxon>Tetraparma</taxon>
    </lineage>
</organism>
<comment type="cofactor">
    <cofactor evidence="2">
        <name>Ca(2+)</name>
        <dbReference type="ChEBI" id="CHEBI:29108"/>
    </cofactor>
</comment>
<evidence type="ECO:0000313" key="16">
    <source>
        <dbReference type="Proteomes" id="UP001165060"/>
    </source>
</evidence>
<dbReference type="InterPro" id="IPR031319">
    <property type="entry name" value="A-amylase_C"/>
</dbReference>
<keyword evidence="9 11" id="KW-0326">Glycosidase</keyword>
<evidence type="ECO:0000256" key="8">
    <source>
        <dbReference type="ARBA" id="ARBA00023277"/>
    </source>
</evidence>
<dbReference type="InterPro" id="IPR006048">
    <property type="entry name" value="A-amylase/branching_C"/>
</dbReference>
<dbReference type="PANTHER" id="PTHR43447">
    <property type="entry name" value="ALPHA-AMYLASE"/>
    <property type="match status" value="1"/>
</dbReference>
<dbReference type="InterPro" id="IPR013780">
    <property type="entry name" value="Glyco_hydro_b"/>
</dbReference>
<dbReference type="PRINTS" id="PR00110">
    <property type="entry name" value="ALPHAAMYLASE"/>
</dbReference>
<dbReference type="SMART" id="SM00632">
    <property type="entry name" value="Aamy_C"/>
    <property type="match status" value="1"/>
</dbReference>
<keyword evidence="16" id="KW-1185">Reference proteome</keyword>
<evidence type="ECO:0000259" key="14">
    <source>
        <dbReference type="SMART" id="SM00642"/>
    </source>
</evidence>
<evidence type="ECO:0000313" key="15">
    <source>
        <dbReference type="EMBL" id="GMI32652.1"/>
    </source>
</evidence>
<evidence type="ECO:0000256" key="2">
    <source>
        <dbReference type="ARBA" id="ARBA00001913"/>
    </source>
</evidence>
<keyword evidence="5" id="KW-0479">Metal-binding</keyword>
<evidence type="ECO:0000256" key="12">
    <source>
        <dbReference type="SAM" id="SignalP"/>
    </source>
</evidence>
<feature type="chain" id="PRO_5045592084" description="Alpha-amylase" evidence="12">
    <location>
        <begin position="18"/>
        <end position="465"/>
    </location>
</feature>
<evidence type="ECO:0000256" key="4">
    <source>
        <dbReference type="ARBA" id="ARBA00012595"/>
    </source>
</evidence>
<dbReference type="Pfam" id="PF00128">
    <property type="entry name" value="Alpha-amylase"/>
    <property type="match status" value="1"/>
</dbReference>
<evidence type="ECO:0000256" key="6">
    <source>
        <dbReference type="ARBA" id="ARBA00022801"/>
    </source>
</evidence>
<dbReference type="SUPFAM" id="SSF51445">
    <property type="entry name" value="(Trans)glycosidases"/>
    <property type="match status" value="1"/>
</dbReference>
<keyword evidence="6 11" id="KW-0378">Hydrolase</keyword>
<keyword evidence="7" id="KW-0106">Calcium</keyword>
<feature type="domain" description="Glycosyl hydrolase family 13 catalytic" evidence="14">
    <location>
        <begin position="24"/>
        <end position="368"/>
    </location>
</feature>
<evidence type="ECO:0000256" key="5">
    <source>
        <dbReference type="ARBA" id="ARBA00022723"/>
    </source>
</evidence>
<evidence type="ECO:0000256" key="11">
    <source>
        <dbReference type="RuleBase" id="RU361134"/>
    </source>
</evidence>
<accession>A0ABQ6MUF6</accession>
<evidence type="ECO:0000256" key="3">
    <source>
        <dbReference type="ARBA" id="ARBA00008061"/>
    </source>
</evidence>
<evidence type="ECO:0000256" key="9">
    <source>
        <dbReference type="ARBA" id="ARBA00023295"/>
    </source>
</evidence>
<evidence type="ECO:0000256" key="10">
    <source>
        <dbReference type="RuleBase" id="RU003615"/>
    </source>
</evidence>
<protein>
    <recommendedName>
        <fullName evidence="4 11">Alpha-amylase</fullName>
        <ecNumber evidence="4 11">3.2.1.1</ecNumber>
    </recommendedName>
</protein>
<dbReference type="Gene3D" id="2.60.40.1180">
    <property type="entry name" value="Golgi alpha-mannosidase II"/>
    <property type="match status" value="1"/>
</dbReference>
<dbReference type="EMBL" id="BRYB01004525">
    <property type="protein sequence ID" value="GMI32652.1"/>
    <property type="molecule type" value="Genomic_DNA"/>
</dbReference>
<gene>
    <name evidence="15" type="ORF">TeGR_g9093</name>
</gene>
<dbReference type="EC" id="3.2.1.1" evidence="4 11"/>
<comment type="caution">
    <text evidence="15">The sequence shown here is derived from an EMBL/GenBank/DDBJ whole genome shotgun (WGS) entry which is preliminary data.</text>
</comment>
<feature type="signal peptide" evidence="12">
    <location>
        <begin position="1"/>
        <end position="17"/>
    </location>
</feature>
<dbReference type="Proteomes" id="UP001165060">
    <property type="component" value="Unassembled WGS sequence"/>
</dbReference>
<dbReference type="Gene3D" id="3.20.20.80">
    <property type="entry name" value="Glycosidases"/>
    <property type="match status" value="1"/>
</dbReference>
<name>A0ABQ6MUF6_9STRA</name>
<comment type="catalytic activity">
    <reaction evidence="1 11">
        <text>Endohydrolysis of (1-&gt;4)-alpha-D-glucosidic linkages in polysaccharides containing three or more (1-&gt;4)-alpha-linked D-glucose units.</text>
        <dbReference type="EC" id="3.2.1.1"/>
    </reaction>
</comment>
<sequence>MKLTLPAALMLPAAAVATSIDTTGVFVHLFEWSHSDVADECENFLAPMGYNGVQVSPPNEHITGSEWWTRYQPVTYNLTSRSGSPGEFQDMVDRCTAVGVDIVVDAVVNHMAAGGGGSGVAGTSYSNRQFPDYDQTDFHHTSDLDTNCAVTDYTNQQDVQECDLVGLPDLDTSSSKVQDTIAGYLNGLWDMGVKGFRIDAAKHQEASQMNGYISQLPDEALVFGEVIEGGNEAVKPEMYEPYMMVTEFDWAQDVAPNVISEGKLQYLSTVGESWGLIPSETAVIFTDNHDTQRGNAPLTYKDGEEYNMLNLFMLASTYGYPKVMSSYYFTDHDQGPPSAGANEDTCGNGSDWVCEHRWPGIAGLVNWRKTAVAGESGKPSMDNWASSDDGNTVAFSRGGAAFVVLNRAGNDVSGTYKTGLPAGDYCNVIVGSDKDCETVTVNGDGTVDVTTQSMTAVAIHTGALA</sequence>
<evidence type="ECO:0000256" key="7">
    <source>
        <dbReference type="ARBA" id="ARBA00022837"/>
    </source>
</evidence>
<evidence type="ECO:0000256" key="1">
    <source>
        <dbReference type="ARBA" id="ARBA00000548"/>
    </source>
</evidence>
<feature type="domain" description="Alpha-amylase C-terminal" evidence="13">
    <location>
        <begin position="381"/>
        <end position="464"/>
    </location>
</feature>
<evidence type="ECO:0000259" key="13">
    <source>
        <dbReference type="SMART" id="SM00632"/>
    </source>
</evidence>
<dbReference type="InterPro" id="IPR006046">
    <property type="entry name" value="Alpha_amylase"/>
</dbReference>
<comment type="similarity">
    <text evidence="3 10">Belongs to the glycosyl hydrolase 13 family.</text>
</comment>
<dbReference type="InterPro" id="IPR006047">
    <property type="entry name" value="GH13_cat_dom"/>
</dbReference>
<dbReference type="Pfam" id="PF02806">
    <property type="entry name" value="Alpha-amylase_C"/>
    <property type="match status" value="1"/>
</dbReference>
<dbReference type="InterPro" id="IPR017853">
    <property type="entry name" value="GH"/>
</dbReference>
<dbReference type="SUPFAM" id="SSF51011">
    <property type="entry name" value="Glycosyl hydrolase domain"/>
    <property type="match status" value="1"/>
</dbReference>
<dbReference type="SMART" id="SM00642">
    <property type="entry name" value="Aamy"/>
    <property type="match status" value="1"/>
</dbReference>
<keyword evidence="8 11" id="KW-0119">Carbohydrate metabolism</keyword>
<proteinExistence type="inferred from homology"/>
<reference evidence="15 16" key="1">
    <citation type="journal article" date="2023" name="Commun. Biol.">
        <title>Genome analysis of Parmales, the sister group of diatoms, reveals the evolutionary specialization of diatoms from phago-mixotrophs to photoautotrophs.</title>
        <authorList>
            <person name="Ban H."/>
            <person name="Sato S."/>
            <person name="Yoshikawa S."/>
            <person name="Yamada K."/>
            <person name="Nakamura Y."/>
            <person name="Ichinomiya M."/>
            <person name="Sato N."/>
            <person name="Blanc-Mathieu R."/>
            <person name="Endo H."/>
            <person name="Kuwata A."/>
            <person name="Ogata H."/>
        </authorList>
    </citation>
    <scope>NUCLEOTIDE SEQUENCE [LARGE SCALE GENOMIC DNA]</scope>
</reference>
<dbReference type="CDD" id="cd11317">
    <property type="entry name" value="AmyAc_bac_euk_AmyA"/>
    <property type="match status" value="1"/>
</dbReference>
<keyword evidence="12" id="KW-0732">Signal</keyword>